<feature type="region of interest" description="Disordered" evidence="1">
    <location>
        <begin position="1"/>
        <end position="21"/>
    </location>
</feature>
<evidence type="ECO:0000313" key="2">
    <source>
        <dbReference type="EMBL" id="CAH1244961.1"/>
    </source>
</evidence>
<sequence length="337" mass="38303">MFVQRVSDKFGPGFRQDGQPELPDYSRCRYHPPSCITEQYGKDNLSWQQTTFSPEGWSCQPTAFSPVGSDFSCNGADLDRWRHPEVLPTIVETRSITVEEFDGMSAGVKRGPAYDTNHEPTLQGNFAFFAHDARRWGFGVGMQSSIHHVSGETTGETFQNAFYTSPHGLPYQSQNEDKHSSAYIYNHDDKTYQPVTGALHALYKAQERFHHTQSQQNTGRKNKCSMGNRKNEEQYATYVEKKVRTKRQAPDPVSQVIRNAEKMWHEKCTGASQVHSLNDSSSSMEKTQQQQVTTQDHRDNGTRDVKQDGGGTVSVRLPPKKRRRLDDIVMRLKGSTY</sequence>
<protein>
    <submittedName>
        <fullName evidence="2">Hypp7407 protein</fullName>
    </submittedName>
</protein>
<evidence type="ECO:0000313" key="3">
    <source>
        <dbReference type="Proteomes" id="UP000838412"/>
    </source>
</evidence>
<feature type="compositionally biased region" description="Polar residues" evidence="1">
    <location>
        <begin position="270"/>
        <end position="294"/>
    </location>
</feature>
<feature type="region of interest" description="Disordered" evidence="1">
    <location>
        <begin position="268"/>
        <end position="322"/>
    </location>
</feature>
<accession>A0A8J9YZZ8</accession>
<feature type="region of interest" description="Disordered" evidence="1">
    <location>
        <begin position="210"/>
        <end position="230"/>
    </location>
</feature>
<dbReference type="Proteomes" id="UP000838412">
    <property type="component" value="Chromosome 14"/>
</dbReference>
<reference evidence="2" key="1">
    <citation type="submission" date="2022-01" db="EMBL/GenBank/DDBJ databases">
        <authorList>
            <person name="Braso-Vives M."/>
        </authorList>
    </citation>
    <scope>NUCLEOTIDE SEQUENCE</scope>
</reference>
<gene>
    <name evidence="2" type="primary">Hypp7407</name>
    <name evidence="2" type="ORF">BLAG_LOCUS7456</name>
</gene>
<dbReference type="EMBL" id="OV696699">
    <property type="protein sequence ID" value="CAH1244961.1"/>
    <property type="molecule type" value="Genomic_DNA"/>
</dbReference>
<keyword evidence="3" id="KW-1185">Reference proteome</keyword>
<name>A0A8J9YZZ8_BRALA</name>
<feature type="compositionally biased region" description="Basic and acidic residues" evidence="1">
    <location>
        <begin position="295"/>
        <end position="307"/>
    </location>
</feature>
<organism evidence="2 3">
    <name type="scientific">Branchiostoma lanceolatum</name>
    <name type="common">Common lancelet</name>
    <name type="synonym">Amphioxus lanceolatum</name>
    <dbReference type="NCBI Taxonomy" id="7740"/>
    <lineage>
        <taxon>Eukaryota</taxon>
        <taxon>Metazoa</taxon>
        <taxon>Chordata</taxon>
        <taxon>Cephalochordata</taxon>
        <taxon>Leptocardii</taxon>
        <taxon>Amphioxiformes</taxon>
        <taxon>Branchiostomatidae</taxon>
        <taxon>Branchiostoma</taxon>
    </lineage>
</organism>
<proteinExistence type="predicted"/>
<evidence type="ECO:0000256" key="1">
    <source>
        <dbReference type="SAM" id="MobiDB-lite"/>
    </source>
</evidence>
<dbReference type="AlphaFoldDB" id="A0A8J9YZZ8"/>
<dbReference type="OrthoDB" id="9998262at2759"/>